<dbReference type="EMBL" id="NAJN01000013">
    <property type="protein sequence ID" value="TKA81837.1"/>
    <property type="molecule type" value="Genomic_DNA"/>
</dbReference>
<dbReference type="OrthoDB" id="4074350at2759"/>
<dbReference type="InterPro" id="IPR033121">
    <property type="entry name" value="PEPTIDASE_A1"/>
</dbReference>
<dbReference type="Proteomes" id="UP000308768">
    <property type="component" value="Unassembled WGS sequence"/>
</dbReference>
<dbReference type="SUPFAM" id="SSF50630">
    <property type="entry name" value="Acid proteases"/>
    <property type="match status" value="1"/>
</dbReference>
<feature type="compositionally biased region" description="Polar residues" evidence="2">
    <location>
        <begin position="48"/>
        <end position="61"/>
    </location>
</feature>
<feature type="region of interest" description="Disordered" evidence="2">
    <location>
        <begin position="500"/>
        <end position="520"/>
    </location>
</feature>
<dbReference type="PRINTS" id="PR00792">
    <property type="entry name" value="PEPSIN"/>
</dbReference>
<evidence type="ECO:0000313" key="5">
    <source>
        <dbReference type="EMBL" id="TKA81837.1"/>
    </source>
</evidence>
<accession>A0A4U0XY42</accession>
<dbReference type="GO" id="GO:0004190">
    <property type="term" value="F:aspartic-type endopeptidase activity"/>
    <property type="evidence" value="ECO:0007669"/>
    <property type="project" value="InterPro"/>
</dbReference>
<dbReference type="PANTHER" id="PTHR47966:SF51">
    <property type="entry name" value="BETA-SITE APP-CLEAVING ENZYME, ISOFORM A-RELATED"/>
    <property type="match status" value="1"/>
</dbReference>
<keyword evidence="3" id="KW-0472">Membrane</keyword>
<feature type="domain" description="Peptidase A1" evidence="4">
    <location>
        <begin position="80"/>
        <end position="430"/>
    </location>
</feature>
<protein>
    <recommendedName>
        <fullName evidence="4">Peptidase A1 domain-containing protein</fullName>
    </recommendedName>
</protein>
<dbReference type="PANTHER" id="PTHR47966">
    <property type="entry name" value="BETA-SITE APP-CLEAVING ENZYME, ISOFORM A-RELATED"/>
    <property type="match status" value="1"/>
</dbReference>
<comment type="similarity">
    <text evidence="1">Belongs to the peptidase A1 family.</text>
</comment>
<dbReference type="Gene3D" id="2.40.70.10">
    <property type="entry name" value="Acid Proteases"/>
    <property type="match status" value="2"/>
</dbReference>
<feature type="region of interest" description="Disordered" evidence="2">
    <location>
        <begin position="38"/>
        <end position="61"/>
    </location>
</feature>
<feature type="transmembrane region" description="Helical" evidence="3">
    <location>
        <begin position="463"/>
        <end position="489"/>
    </location>
</feature>
<dbReference type="CDD" id="cd05471">
    <property type="entry name" value="pepsin_like"/>
    <property type="match status" value="1"/>
</dbReference>
<name>A0A4U0XY42_9PEZI</name>
<keyword evidence="6" id="KW-1185">Reference proteome</keyword>
<evidence type="ECO:0000313" key="6">
    <source>
        <dbReference type="Proteomes" id="UP000308768"/>
    </source>
</evidence>
<reference evidence="5 6" key="1">
    <citation type="submission" date="2017-03" db="EMBL/GenBank/DDBJ databases">
        <title>Genomes of endolithic fungi from Antarctica.</title>
        <authorList>
            <person name="Coleine C."/>
            <person name="Masonjones S."/>
            <person name="Stajich J.E."/>
        </authorList>
    </citation>
    <scope>NUCLEOTIDE SEQUENCE [LARGE SCALE GENOMIC DNA]</scope>
    <source>
        <strain evidence="5 6">CCFEE 5187</strain>
    </source>
</reference>
<evidence type="ECO:0000256" key="3">
    <source>
        <dbReference type="SAM" id="Phobius"/>
    </source>
</evidence>
<dbReference type="InterPro" id="IPR034164">
    <property type="entry name" value="Pepsin-like_dom"/>
</dbReference>
<sequence>MSRPDYARTASTNLSAAVGRRPLEGKLALVTGASRAFPLSVSPPPSSRGMSLSPRANGSTPSPFVFSPSQFWDGNDGSWSTFMIRVGTPEQDFRVLISTAGQETWVPLPEGCTSSDPANCEYLRGSEPFQGNKGTGFLVNQSSTWQSIGLFDLALENTINYSGNGLYGFDTVGLEVQNSGGLTQTHQVVAGIATKDFFLGMFSLGPKPSNFSSFNDPQPSYMKNLKDKGLIPSLSFGYTAGAPYRNSKVLGSLTLGGYDQSRFVSNNKTFPFSADDSRPLSVGVQNILATNTLNGVVSPLKNGIISAIDSTIPHVWLPRDVCDKFERAFGLTYDASTDFYLVNDSIHAKLQQLNPSITFKLGSSAYNGDTINIVLPYAAFDLQATYPYVNATNYFPIRRAANASQYTIGRTFLQEAYIIADYERSNFTVAQATFPNPMPAENIVAINPPNSTLVSENNVQHGLGGGAIAGIVIGVLILLLILLSGIFVYRRRRTRAAAVETYPDDKKPDRNPKHGYETGKPELMSQDRYEMATPPALYEIDGGRGSTVHEMHTPPMMHEMDGLMGGISASRVHELYGSDAMEGTEHGATLR</sequence>
<organism evidence="5 6">
    <name type="scientific">Cryomyces minteri</name>
    <dbReference type="NCBI Taxonomy" id="331657"/>
    <lineage>
        <taxon>Eukaryota</taxon>
        <taxon>Fungi</taxon>
        <taxon>Dikarya</taxon>
        <taxon>Ascomycota</taxon>
        <taxon>Pezizomycotina</taxon>
        <taxon>Dothideomycetes</taxon>
        <taxon>Dothideomycetes incertae sedis</taxon>
        <taxon>Cryomyces</taxon>
    </lineage>
</organism>
<dbReference type="AlphaFoldDB" id="A0A4U0XY42"/>
<dbReference type="Pfam" id="PF00026">
    <property type="entry name" value="Asp"/>
    <property type="match status" value="1"/>
</dbReference>
<dbReference type="GO" id="GO:0000324">
    <property type="term" value="C:fungal-type vacuole"/>
    <property type="evidence" value="ECO:0007669"/>
    <property type="project" value="TreeGrafter"/>
</dbReference>
<feature type="compositionally biased region" description="Basic and acidic residues" evidence="2">
    <location>
        <begin position="503"/>
        <end position="520"/>
    </location>
</feature>
<keyword evidence="3" id="KW-0812">Transmembrane</keyword>
<proteinExistence type="inferred from homology"/>
<dbReference type="GO" id="GO:0006508">
    <property type="term" value="P:proteolysis"/>
    <property type="evidence" value="ECO:0007669"/>
    <property type="project" value="InterPro"/>
</dbReference>
<dbReference type="PROSITE" id="PS51767">
    <property type="entry name" value="PEPTIDASE_A1"/>
    <property type="match status" value="1"/>
</dbReference>
<evidence type="ECO:0000259" key="4">
    <source>
        <dbReference type="PROSITE" id="PS51767"/>
    </source>
</evidence>
<keyword evidence="3" id="KW-1133">Transmembrane helix</keyword>
<dbReference type="InterPro" id="IPR021109">
    <property type="entry name" value="Peptidase_aspartic_dom_sf"/>
</dbReference>
<evidence type="ECO:0000256" key="2">
    <source>
        <dbReference type="SAM" id="MobiDB-lite"/>
    </source>
</evidence>
<evidence type="ECO:0000256" key="1">
    <source>
        <dbReference type="ARBA" id="ARBA00007447"/>
    </source>
</evidence>
<gene>
    <name evidence="5" type="ORF">B0A49_01067</name>
</gene>
<comment type="caution">
    <text evidence="5">The sequence shown here is derived from an EMBL/GenBank/DDBJ whole genome shotgun (WGS) entry which is preliminary data.</text>
</comment>
<dbReference type="InterPro" id="IPR001461">
    <property type="entry name" value="Aspartic_peptidase_A1"/>
</dbReference>